<dbReference type="GO" id="GO:0008233">
    <property type="term" value="F:peptidase activity"/>
    <property type="evidence" value="ECO:0007669"/>
    <property type="project" value="UniProtKB-KW"/>
</dbReference>
<feature type="transmembrane region" description="Helical" evidence="1">
    <location>
        <begin position="81"/>
        <end position="102"/>
    </location>
</feature>
<gene>
    <name evidence="2" type="ORF">Pyn_04690</name>
</gene>
<sequence length="148" mass="16161">MLAKILKCYGFCFSRKDDECRLSRVVYIFGLLLLLGSISAVIVVVKPWTGLLSPPIVVYSPRVLPVYVYDAYADCGKNVSAAFLVLHGIALVTEGWGVVAILKFLPPFAGASLSAITLVVAFGFAFSRPCLTLKVCVLFYNISLPKMY</sequence>
<dbReference type="EMBL" id="PJQY01003970">
    <property type="protein sequence ID" value="PQM33085.1"/>
    <property type="molecule type" value="Genomic_DNA"/>
</dbReference>
<protein>
    <submittedName>
        <fullName evidence="2">Calpain-type cysteine protease DEK1</fullName>
    </submittedName>
</protein>
<keyword evidence="2" id="KW-0378">Hydrolase</keyword>
<keyword evidence="2" id="KW-0645">Protease</keyword>
<proteinExistence type="predicted"/>
<dbReference type="Proteomes" id="UP000250321">
    <property type="component" value="Unassembled WGS sequence"/>
</dbReference>
<feature type="transmembrane region" description="Helical" evidence="1">
    <location>
        <begin position="108"/>
        <end position="126"/>
    </location>
</feature>
<accession>A0A314U6V0</accession>
<feature type="transmembrane region" description="Helical" evidence="1">
    <location>
        <begin position="25"/>
        <end position="45"/>
    </location>
</feature>
<name>A0A314U6V0_PRUYE</name>
<evidence type="ECO:0000313" key="2">
    <source>
        <dbReference type="EMBL" id="PQM33085.1"/>
    </source>
</evidence>
<evidence type="ECO:0000256" key="1">
    <source>
        <dbReference type="SAM" id="Phobius"/>
    </source>
</evidence>
<dbReference type="GO" id="GO:0006508">
    <property type="term" value="P:proteolysis"/>
    <property type="evidence" value="ECO:0007669"/>
    <property type="project" value="UniProtKB-KW"/>
</dbReference>
<keyword evidence="3" id="KW-1185">Reference proteome</keyword>
<keyword evidence="1" id="KW-0812">Transmembrane</keyword>
<evidence type="ECO:0000313" key="3">
    <source>
        <dbReference type="Proteomes" id="UP000250321"/>
    </source>
</evidence>
<dbReference type="STRING" id="2094558.A0A314U6V0"/>
<dbReference type="AlphaFoldDB" id="A0A314U6V0"/>
<reference evidence="2 3" key="1">
    <citation type="submission" date="2018-02" db="EMBL/GenBank/DDBJ databases">
        <title>Draft genome of wild Prunus yedoensis var. nudiflora.</title>
        <authorList>
            <person name="Baek S."/>
            <person name="Kim J.-H."/>
            <person name="Choi K."/>
            <person name="Kim G.-B."/>
            <person name="Cho A."/>
            <person name="Jang H."/>
            <person name="Shin C.-H."/>
            <person name="Yu H.-J."/>
            <person name="Mun J.-H."/>
        </authorList>
    </citation>
    <scope>NUCLEOTIDE SEQUENCE [LARGE SCALE GENOMIC DNA]</scope>
    <source>
        <strain evidence="3">cv. Jeju island</strain>
        <tissue evidence="2">Leaf</tissue>
    </source>
</reference>
<comment type="caution">
    <text evidence="2">The sequence shown here is derived from an EMBL/GenBank/DDBJ whole genome shotgun (WGS) entry which is preliminary data.</text>
</comment>
<organism evidence="2 3">
    <name type="scientific">Prunus yedoensis var. nudiflora</name>
    <dbReference type="NCBI Taxonomy" id="2094558"/>
    <lineage>
        <taxon>Eukaryota</taxon>
        <taxon>Viridiplantae</taxon>
        <taxon>Streptophyta</taxon>
        <taxon>Embryophyta</taxon>
        <taxon>Tracheophyta</taxon>
        <taxon>Spermatophyta</taxon>
        <taxon>Magnoliopsida</taxon>
        <taxon>eudicotyledons</taxon>
        <taxon>Gunneridae</taxon>
        <taxon>Pentapetalae</taxon>
        <taxon>rosids</taxon>
        <taxon>fabids</taxon>
        <taxon>Rosales</taxon>
        <taxon>Rosaceae</taxon>
        <taxon>Amygdaloideae</taxon>
        <taxon>Amygdaleae</taxon>
        <taxon>Prunus</taxon>
    </lineage>
</organism>
<keyword evidence="1" id="KW-1133">Transmembrane helix</keyword>
<keyword evidence="1" id="KW-0472">Membrane</keyword>
<dbReference type="OrthoDB" id="1712063at2759"/>